<sequence>MNTTTGRSRFTRHGARWTVLAVAAVALAAGLLVPAATPAWAAGSTCTVNGRSVSGTVISGTAGDDVIECLGGLAASATVNGFAGKDTLDFGGQVAGTVNGGTGGDTITVRPDREDPAPALSGTIRGGGPLLGDLLDGDDDIALIATFGDVFTTAGSYLTGDAGNDTLQFRREAGLAQFSGKVEGGAGADEFQITDDTLVFGTVRGGGGLAGLGDGDDRFPNIVMVGEGGSILGDAGDETITVRENRGTVDGGAGADTITVNERNFGAVTGGSGADTITVNQLNIGTVTGGPGMDTITLIESNFGAVMGGLGEDIIAVRVNVPTHIVGGGPGDDTLTVNQNYGIADGGPGTDTCTVNRGDPPVNCP</sequence>
<dbReference type="InterPro" id="IPR011049">
    <property type="entry name" value="Serralysin-like_metalloprot_C"/>
</dbReference>
<dbReference type="Proteomes" id="UP000215563">
    <property type="component" value="Unassembled WGS sequence"/>
</dbReference>
<evidence type="ECO:0000313" key="3">
    <source>
        <dbReference type="Proteomes" id="UP000215563"/>
    </source>
</evidence>
<dbReference type="RefSeq" id="WP_051137592.1">
    <property type="nucleotide sequence ID" value="NZ_KB913032.1"/>
</dbReference>
<evidence type="ECO:0000313" key="2">
    <source>
        <dbReference type="EMBL" id="OXM43160.1"/>
    </source>
</evidence>
<dbReference type="PRINTS" id="PR00313">
    <property type="entry name" value="CABNDNGRPT"/>
</dbReference>
<comment type="caution">
    <text evidence="2">The sequence shown here is derived from an EMBL/GenBank/DDBJ whole genome shotgun (WGS) entry which is preliminary data.</text>
</comment>
<keyword evidence="1" id="KW-0732">Signal</keyword>
<feature type="chain" id="PRO_5011223113" description="Calcium-binding protein" evidence="1">
    <location>
        <begin position="42"/>
        <end position="365"/>
    </location>
</feature>
<evidence type="ECO:0000256" key="1">
    <source>
        <dbReference type="SAM" id="SignalP"/>
    </source>
</evidence>
<dbReference type="EMBL" id="NMQU01000158">
    <property type="protein sequence ID" value="OXM43160.1"/>
    <property type="molecule type" value="Genomic_DNA"/>
</dbReference>
<dbReference type="SUPFAM" id="SSF51120">
    <property type="entry name" value="beta-Roll"/>
    <property type="match status" value="2"/>
</dbReference>
<organism evidence="2 3">
    <name type="scientific">Amycolatopsis alba DSM 44262</name>
    <dbReference type="NCBI Taxonomy" id="1125972"/>
    <lineage>
        <taxon>Bacteria</taxon>
        <taxon>Bacillati</taxon>
        <taxon>Actinomycetota</taxon>
        <taxon>Actinomycetes</taxon>
        <taxon>Pseudonocardiales</taxon>
        <taxon>Pseudonocardiaceae</taxon>
        <taxon>Amycolatopsis</taxon>
    </lineage>
</organism>
<protein>
    <recommendedName>
        <fullName evidence="4">Calcium-binding protein</fullName>
    </recommendedName>
</protein>
<evidence type="ECO:0008006" key="4">
    <source>
        <dbReference type="Google" id="ProtNLM"/>
    </source>
</evidence>
<keyword evidence="3" id="KW-1185">Reference proteome</keyword>
<name>A0A229R926_AMYAL</name>
<dbReference type="AlphaFoldDB" id="A0A229R926"/>
<proteinExistence type="predicted"/>
<dbReference type="Gene3D" id="2.160.20.160">
    <property type="match status" value="2"/>
</dbReference>
<gene>
    <name evidence="2" type="ORF">CFP75_39865</name>
</gene>
<accession>A0A229R926</accession>
<feature type="signal peptide" evidence="1">
    <location>
        <begin position="1"/>
        <end position="41"/>
    </location>
</feature>
<reference evidence="2 3" key="1">
    <citation type="submission" date="2017-07" db="EMBL/GenBank/DDBJ databases">
        <title>Amycolatopsis alba DSM 44262 Genome sequencing and assembly.</title>
        <authorList>
            <person name="Kaur N."/>
            <person name="Mayilraj S."/>
        </authorList>
    </citation>
    <scope>NUCLEOTIDE SEQUENCE [LARGE SCALE GENOMIC DNA]</scope>
    <source>
        <strain evidence="2 3">DSM 44262</strain>
    </source>
</reference>